<evidence type="ECO:0000256" key="7">
    <source>
        <dbReference type="NCBIfam" id="TIGR01068"/>
    </source>
</evidence>
<feature type="domain" description="Thioredoxin" evidence="9">
    <location>
        <begin position="1"/>
        <end position="114"/>
    </location>
</feature>
<comment type="function">
    <text evidence="1">Participates in various redox reactions through the reversible oxidation of its active center dithiol to a disulfide and catalyzes dithiol-disulfide exchange reactions.</text>
</comment>
<proteinExistence type="inferred from homology"/>
<sequence>MNHTIIHLTDTNFKKKVLTISNAPKNNPFLIDFWAEWCKPCQAMLPILENIAKKFCDVLQVAKLNIDENPITTKQYNIRSVPTLLLMCHGAVLSTKIGLLSQKELEEFLQQYIS</sequence>
<organism evidence="10 11">
    <name type="scientific">Candidatus Blochmannia ocreatus</name>
    <name type="common">nom. nud.</name>
    <dbReference type="NCBI Taxonomy" id="251538"/>
    <lineage>
        <taxon>Bacteria</taxon>
        <taxon>Pseudomonadati</taxon>
        <taxon>Pseudomonadota</taxon>
        <taxon>Gammaproteobacteria</taxon>
        <taxon>Enterobacterales</taxon>
        <taxon>Enterobacteriaceae</taxon>
        <taxon>ant endosymbionts</taxon>
        <taxon>Candidatus Blochmanniella</taxon>
    </lineage>
</organism>
<dbReference type="Proteomes" id="UP001056834">
    <property type="component" value="Chromosome"/>
</dbReference>
<gene>
    <name evidence="10" type="primary">trxA</name>
    <name evidence="10" type="ORF">M9405_02870</name>
</gene>
<dbReference type="PRINTS" id="PR00421">
    <property type="entry name" value="THIOREDOXIN"/>
</dbReference>
<evidence type="ECO:0000256" key="6">
    <source>
        <dbReference type="ARBA" id="ARBA00023284"/>
    </source>
</evidence>
<dbReference type="PIRSF" id="PIRSF000077">
    <property type="entry name" value="Thioredoxin"/>
    <property type="match status" value="1"/>
</dbReference>
<dbReference type="PROSITE" id="PS51352">
    <property type="entry name" value="THIOREDOXIN_2"/>
    <property type="match status" value="1"/>
</dbReference>
<evidence type="ECO:0000256" key="8">
    <source>
        <dbReference type="PIRNR" id="PIRNR000077"/>
    </source>
</evidence>
<dbReference type="SUPFAM" id="SSF52833">
    <property type="entry name" value="Thioredoxin-like"/>
    <property type="match status" value="1"/>
</dbReference>
<evidence type="ECO:0000256" key="1">
    <source>
        <dbReference type="ARBA" id="ARBA00003318"/>
    </source>
</evidence>
<evidence type="ECO:0000313" key="11">
    <source>
        <dbReference type="Proteomes" id="UP001056834"/>
    </source>
</evidence>
<comment type="similarity">
    <text evidence="2 8">Belongs to the thioredoxin family.</text>
</comment>
<reference evidence="10" key="1">
    <citation type="submission" date="2022-05" db="EMBL/GenBank/DDBJ databases">
        <title>Impact of host demography and evolutionary history on endosymbiont molecular evolution: a test in carpenter ants (Genus Camponotus) and their Blochmannia endosymbionts.</title>
        <authorList>
            <person name="Manthey J.D."/>
            <person name="Giron J.C."/>
            <person name="Hruska J.P."/>
        </authorList>
    </citation>
    <scope>NUCLEOTIDE SEQUENCE</scope>
    <source>
        <strain evidence="10">C-006</strain>
    </source>
</reference>
<dbReference type="NCBIfam" id="TIGR01068">
    <property type="entry name" value="thioredoxin"/>
    <property type="match status" value="1"/>
</dbReference>
<dbReference type="RefSeq" id="WP_250223189.1">
    <property type="nucleotide sequence ID" value="NZ_CP097762.1"/>
</dbReference>
<keyword evidence="3" id="KW-0813">Transport</keyword>
<protein>
    <recommendedName>
        <fullName evidence="7 8">Thioredoxin</fullName>
    </recommendedName>
</protein>
<evidence type="ECO:0000256" key="4">
    <source>
        <dbReference type="ARBA" id="ARBA00022982"/>
    </source>
</evidence>
<name>A0ABY4SUA5_9ENTR</name>
<dbReference type="PANTHER" id="PTHR45663">
    <property type="entry name" value="GEO12009P1"/>
    <property type="match status" value="1"/>
</dbReference>
<dbReference type="EMBL" id="CP097762">
    <property type="protein sequence ID" value="URJ25058.1"/>
    <property type="molecule type" value="Genomic_DNA"/>
</dbReference>
<dbReference type="PANTHER" id="PTHR45663:SF11">
    <property type="entry name" value="GEO12009P1"/>
    <property type="match status" value="1"/>
</dbReference>
<keyword evidence="5" id="KW-1015">Disulfide bond</keyword>
<dbReference type="InterPro" id="IPR005746">
    <property type="entry name" value="Thioredoxin"/>
</dbReference>
<evidence type="ECO:0000256" key="2">
    <source>
        <dbReference type="ARBA" id="ARBA00008987"/>
    </source>
</evidence>
<dbReference type="Pfam" id="PF00085">
    <property type="entry name" value="Thioredoxin"/>
    <property type="match status" value="1"/>
</dbReference>
<dbReference type="InterPro" id="IPR036249">
    <property type="entry name" value="Thioredoxin-like_sf"/>
</dbReference>
<evidence type="ECO:0000313" key="10">
    <source>
        <dbReference type="EMBL" id="URJ25058.1"/>
    </source>
</evidence>
<keyword evidence="4" id="KW-0249">Electron transport</keyword>
<dbReference type="CDD" id="cd02947">
    <property type="entry name" value="TRX_family"/>
    <property type="match status" value="1"/>
</dbReference>
<evidence type="ECO:0000259" key="9">
    <source>
        <dbReference type="PROSITE" id="PS51352"/>
    </source>
</evidence>
<keyword evidence="11" id="KW-1185">Reference proteome</keyword>
<evidence type="ECO:0000256" key="5">
    <source>
        <dbReference type="ARBA" id="ARBA00023157"/>
    </source>
</evidence>
<evidence type="ECO:0000256" key="3">
    <source>
        <dbReference type="ARBA" id="ARBA00022448"/>
    </source>
</evidence>
<keyword evidence="6" id="KW-0676">Redox-active center</keyword>
<dbReference type="InterPro" id="IPR013766">
    <property type="entry name" value="Thioredoxin_domain"/>
</dbReference>
<accession>A0ABY4SUA5</accession>
<dbReference type="Gene3D" id="3.40.30.10">
    <property type="entry name" value="Glutaredoxin"/>
    <property type="match status" value="1"/>
</dbReference>